<dbReference type="InterPro" id="IPR007221">
    <property type="entry name" value="MreC"/>
</dbReference>
<keyword evidence="5" id="KW-0175">Coiled coil</keyword>
<evidence type="ECO:0000256" key="6">
    <source>
        <dbReference type="SAM" id="Phobius"/>
    </source>
</evidence>
<gene>
    <name evidence="8" type="ORF">HQ43_07700</name>
</gene>
<proteinExistence type="inferred from homology"/>
<dbReference type="InterPro" id="IPR042177">
    <property type="entry name" value="Cell/Rod_1"/>
</dbReference>
<keyword evidence="3" id="KW-0133">Cell shape</keyword>
<dbReference type="NCBIfam" id="NF010532">
    <property type="entry name" value="PRK13922.9-3"/>
    <property type="match status" value="1"/>
</dbReference>
<keyword evidence="6" id="KW-0812">Transmembrane</keyword>
<evidence type="ECO:0000313" key="8">
    <source>
        <dbReference type="EMBL" id="KGN91936.1"/>
    </source>
</evidence>
<evidence type="ECO:0000256" key="1">
    <source>
        <dbReference type="ARBA" id="ARBA00009369"/>
    </source>
</evidence>
<evidence type="ECO:0000256" key="2">
    <source>
        <dbReference type="ARBA" id="ARBA00013855"/>
    </source>
</evidence>
<dbReference type="Gene3D" id="2.40.10.350">
    <property type="entry name" value="Rod shape-determining protein MreC, domain 2"/>
    <property type="match status" value="1"/>
</dbReference>
<feature type="transmembrane region" description="Helical" evidence="6">
    <location>
        <begin position="12"/>
        <end position="29"/>
    </location>
</feature>
<keyword evidence="6" id="KW-0472">Membrane</keyword>
<protein>
    <recommendedName>
        <fullName evidence="2">Cell shape-determining protein MreC</fullName>
    </recommendedName>
    <alternativeName>
        <fullName evidence="4">Cell shape protein MreC</fullName>
    </alternativeName>
</protein>
<dbReference type="EMBL" id="JQZV01000013">
    <property type="protein sequence ID" value="KGN91936.1"/>
    <property type="molecule type" value="Genomic_DNA"/>
</dbReference>
<evidence type="ECO:0000259" key="7">
    <source>
        <dbReference type="Pfam" id="PF04085"/>
    </source>
</evidence>
<comment type="similarity">
    <text evidence="1">Belongs to the MreC family.</text>
</comment>
<accession>A0ABR4XKL0</accession>
<evidence type="ECO:0000313" key="9">
    <source>
        <dbReference type="Proteomes" id="UP000030101"/>
    </source>
</evidence>
<dbReference type="PANTHER" id="PTHR34138:SF1">
    <property type="entry name" value="CELL SHAPE-DETERMINING PROTEIN MREC"/>
    <property type="match status" value="1"/>
</dbReference>
<feature type="coiled-coil region" evidence="5">
    <location>
        <begin position="67"/>
        <end position="94"/>
    </location>
</feature>
<dbReference type="InterPro" id="IPR042175">
    <property type="entry name" value="Cell/Rod_MreC_2"/>
</dbReference>
<feature type="domain" description="Rod shape-determining protein MreC beta-barrel core" evidence="7">
    <location>
        <begin position="122"/>
        <end position="266"/>
    </location>
</feature>
<dbReference type="InterPro" id="IPR055342">
    <property type="entry name" value="MreC_beta-barrel_core"/>
</dbReference>
<sequence length="283" mass="31996">MHKLFELLRRNIHVLLFVLLEIIAVTLMYNRNNYHGSVLFGTSNRLVGYVMSYKGEFDKYRGLHDANLELMRSNAELEKELLKLNATIERYKVDSLSYNTVFATEENPASDFEYSVAEVVGHTNLTKTIYLTINKGSRDGVKLDMGVLSTKGVVGSVVAVGTHFSKVLPLINNSFSLSCKLSNQEYLGSLQWDGEDLTHSVLTRLPKHLSYTPGDTVLTSGYSTIFPKGLFVGIVEGETKSTDDNFLSLRVKLATDFERLRYVYMVENIHKFERDSLDKVSIK</sequence>
<dbReference type="RefSeq" id="WP_036791655.1">
    <property type="nucleotide sequence ID" value="NZ_JQZV01000013.1"/>
</dbReference>
<dbReference type="Gene3D" id="2.40.10.340">
    <property type="entry name" value="Rod shape-determining protein MreC, domain 1"/>
    <property type="match status" value="1"/>
</dbReference>
<evidence type="ECO:0000256" key="4">
    <source>
        <dbReference type="ARBA" id="ARBA00032089"/>
    </source>
</evidence>
<name>A0ABR4XKL0_9PORP</name>
<keyword evidence="9" id="KW-1185">Reference proteome</keyword>
<organism evidence="8 9">
    <name type="scientific">Porphyromonas canoris</name>
    <dbReference type="NCBI Taxonomy" id="36875"/>
    <lineage>
        <taxon>Bacteria</taxon>
        <taxon>Pseudomonadati</taxon>
        <taxon>Bacteroidota</taxon>
        <taxon>Bacteroidia</taxon>
        <taxon>Bacteroidales</taxon>
        <taxon>Porphyromonadaceae</taxon>
        <taxon>Porphyromonas</taxon>
    </lineage>
</organism>
<evidence type="ECO:0000256" key="3">
    <source>
        <dbReference type="ARBA" id="ARBA00022960"/>
    </source>
</evidence>
<dbReference type="PANTHER" id="PTHR34138">
    <property type="entry name" value="CELL SHAPE-DETERMINING PROTEIN MREC"/>
    <property type="match status" value="1"/>
</dbReference>
<comment type="caution">
    <text evidence="8">The sequence shown here is derived from an EMBL/GenBank/DDBJ whole genome shotgun (WGS) entry which is preliminary data.</text>
</comment>
<keyword evidence="6" id="KW-1133">Transmembrane helix</keyword>
<dbReference type="Proteomes" id="UP000030101">
    <property type="component" value="Unassembled WGS sequence"/>
</dbReference>
<evidence type="ECO:0000256" key="5">
    <source>
        <dbReference type="SAM" id="Coils"/>
    </source>
</evidence>
<reference evidence="8 9" key="1">
    <citation type="submission" date="2014-08" db="EMBL/GenBank/DDBJ databases">
        <title>Porphyromonas canoris strain:OH2762 Genome sequencing.</title>
        <authorList>
            <person name="Wallis C."/>
            <person name="Deusch O."/>
            <person name="O'Flynn C."/>
            <person name="Davis I."/>
            <person name="Jospin G."/>
            <person name="Darling A.E."/>
            <person name="Coil D.A."/>
            <person name="Alexiev A."/>
            <person name="Horsfall A."/>
            <person name="Kirkwood N."/>
            <person name="Harris S."/>
            <person name="Eisen J.A."/>
        </authorList>
    </citation>
    <scope>NUCLEOTIDE SEQUENCE [LARGE SCALE GENOMIC DNA]</scope>
    <source>
        <strain evidence="9">COT-108 OH2762</strain>
    </source>
</reference>
<dbReference type="Pfam" id="PF04085">
    <property type="entry name" value="MreC"/>
    <property type="match status" value="1"/>
</dbReference>